<gene>
    <name evidence="1" type="ORF">H2508_08475</name>
</gene>
<dbReference type="GO" id="GO:0008233">
    <property type="term" value="F:peptidase activity"/>
    <property type="evidence" value="ECO:0007669"/>
    <property type="project" value="UniProtKB-KW"/>
</dbReference>
<dbReference type="Proteomes" id="UP000539350">
    <property type="component" value="Unassembled WGS sequence"/>
</dbReference>
<dbReference type="SUPFAM" id="SSF50630">
    <property type="entry name" value="Acid proteases"/>
    <property type="match status" value="1"/>
</dbReference>
<dbReference type="AlphaFoldDB" id="A0A7W2TWD9"/>
<keyword evidence="1" id="KW-0378">Hydrolase</keyword>
<evidence type="ECO:0000313" key="2">
    <source>
        <dbReference type="Proteomes" id="UP000539350"/>
    </source>
</evidence>
<proteinExistence type="predicted"/>
<dbReference type="EC" id="3.4.23.-" evidence="1"/>
<dbReference type="InterPro" id="IPR034122">
    <property type="entry name" value="Retropepsin-like_bacterial"/>
</dbReference>
<organism evidence="1 2">
    <name type="scientific">Sediminihaliea albiluteola</name>
    <dbReference type="NCBI Taxonomy" id="2758564"/>
    <lineage>
        <taxon>Bacteria</taxon>
        <taxon>Pseudomonadati</taxon>
        <taxon>Pseudomonadota</taxon>
        <taxon>Gammaproteobacteria</taxon>
        <taxon>Cellvibrionales</taxon>
        <taxon>Halieaceae</taxon>
        <taxon>Sediminihaliea</taxon>
    </lineage>
</organism>
<dbReference type="InterPro" id="IPR011969">
    <property type="entry name" value="Clan_AA_Asp_peptidase_C"/>
</dbReference>
<protein>
    <submittedName>
        <fullName evidence="1">TIGR02281 family clan AA aspartic protease</fullName>
        <ecNumber evidence="1">3.4.23.-</ecNumber>
    </submittedName>
</protein>
<sequence>MQALAWLVFMALLGFYFSELLEQQYNPNQNVQTQHLESGVREVVLKRSKNGHYLSKGSINGHEVVFMLDTGATGVAIPMAVAQKLSLKRGRRISTQTANGIATAYATRLDRVSVGDIALDNVVASISPGLQTQEVLLGMSFLRHIEFSQRGDTLTLRQYP</sequence>
<accession>A0A7W2TWD9</accession>
<keyword evidence="1" id="KW-0645">Protease</keyword>
<keyword evidence="2" id="KW-1185">Reference proteome</keyword>
<evidence type="ECO:0000313" key="1">
    <source>
        <dbReference type="EMBL" id="MBA6413141.1"/>
    </source>
</evidence>
<dbReference type="NCBIfam" id="TIGR02281">
    <property type="entry name" value="clan_AA_DTGA"/>
    <property type="match status" value="1"/>
</dbReference>
<dbReference type="GO" id="GO:0006508">
    <property type="term" value="P:proteolysis"/>
    <property type="evidence" value="ECO:0007669"/>
    <property type="project" value="UniProtKB-KW"/>
</dbReference>
<comment type="caution">
    <text evidence="1">The sequence shown here is derived from an EMBL/GenBank/DDBJ whole genome shotgun (WGS) entry which is preliminary data.</text>
</comment>
<reference evidence="1 2" key="1">
    <citation type="submission" date="2020-07" db="EMBL/GenBank/DDBJ databases">
        <title>Halieaceae bacterium, F7430, whole genome shotgun sequencing project.</title>
        <authorList>
            <person name="Jiang S."/>
            <person name="Liu Z.W."/>
            <person name="Du Z.J."/>
        </authorList>
    </citation>
    <scope>NUCLEOTIDE SEQUENCE [LARGE SCALE GENOMIC DNA]</scope>
    <source>
        <strain evidence="1 2">F7430</strain>
    </source>
</reference>
<dbReference type="EMBL" id="JACFXU010000014">
    <property type="protein sequence ID" value="MBA6413141.1"/>
    <property type="molecule type" value="Genomic_DNA"/>
</dbReference>
<name>A0A7W2TWD9_9GAMM</name>
<dbReference type="Pfam" id="PF13975">
    <property type="entry name" value="gag-asp_proteas"/>
    <property type="match status" value="1"/>
</dbReference>
<dbReference type="CDD" id="cd05483">
    <property type="entry name" value="retropepsin_like_bacteria"/>
    <property type="match status" value="1"/>
</dbReference>
<dbReference type="Gene3D" id="2.40.70.10">
    <property type="entry name" value="Acid Proteases"/>
    <property type="match status" value="1"/>
</dbReference>
<dbReference type="InterPro" id="IPR021109">
    <property type="entry name" value="Peptidase_aspartic_dom_sf"/>
</dbReference>